<feature type="binding site" evidence="1">
    <location>
        <position position="308"/>
    </location>
    <ligand>
        <name>Zn(2+)</name>
        <dbReference type="ChEBI" id="CHEBI:29105"/>
    </ligand>
</feature>
<dbReference type="AlphaFoldDB" id="A0A3D9CNX7"/>
<dbReference type="PRINTS" id="PR01950">
    <property type="entry name" value="LANCSUPER"/>
</dbReference>
<dbReference type="GO" id="GO:0046872">
    <property type="term" value="F:metal ion binding"/>
    <property type="evidence" value="ECO:0007669"/>
    <property type="project" value="UniProtKB-KW"/>
</dbReference>
<feature type="binding site" evidence="1">
    <location>
        <position position="253"/>
    </location>
    <ligand>
        <name>Zn(2+)</name>
        <dbReference type="ChEBI" id="CHEBI:29105"/>
    </ligand>
</feature>
<comment type="caution">
    <text evidence="2">The sequence shown here is derived from an EMBL/GenBank/DDBJ whole genome shotgun (WGS) entry which is preliminary data.</text>
</comment>
<dbReference type="SUPFAM" id="SSF158745">
    <property type="entry name" value="LanC-like"/>
    <property type="match status" value="1"/>
</dbReference>
<dbReference type="RefSeq" id="WP_115958303.1">
    <property type="nucleotide sequence ID" value="NZ_CBCRVL010000003.1"/>
</dbReference>
<dbReference type="OrthoDB" id="6313827at2"/>
<name>A0A3D9CNX7_9FLAO</name>
<evidence type="ECO:0000313" key="2">
    <source>
        <dbReference type="EMBL" id="REC67454.1"/>
    </source>
</evidence>
<protein>
    <recommendedName>
        <fullName evidence="4">Lanthionine synthetase</fullName>
    </recommendedName>
</protein>
<dbReference type="EMBL" id="QNUE01000005">
    <property type="protein sequence ID" value="REC67454.1"/>
    <property type="molecule type" value="Genomic_DNA"/>
</dbReference>
<evidence type="ECO:0000256" key="1">
    <source>
        <dbReference type="PIRSR" id="PIRSR607822-1"/>
    </source>
</evidence>
<dbReference type="Pfam" id="PF05147">
    <property type="entry name" value="LANC_like"/>
    <property type="match status" value="1"/>
</dbReference>
<keyword evidence="1" id="KW-0862">Zinc</keyword>
<proteinExistence type="predicted"/>
<reference evidence="2 3" key="1">
    <citation type="journal article" date="2007" name="Int. J. Syst. Evol. Microbiol.">
        <title>Chryseobacterium flavum sp. nov., isolated from polluted soil.</title>
        <authorList>
            <person name="Zhou Y."/>
            <person name="Dong J."/>
            <person name="Wang X."/>
            <person name="Huang X."/>
            <person name="Zhang K.Y."/>
            <person name="Zhang Y.Q."/>
            <person name="Guo Y.F."/>
            <person name="Lai R."/>
            <person name="Li W.J."/>
        </authorList>
    </citation>
    <scope>NUCLEOTIDE SEQUENCE [LARGE SCALE GENOMIC DNA]</scope>
    <source>
        <strain evidence="2 3">KCTC 12877</strain>
    </source>
</reference>
<evidence type="ECO:0000313" key="3">
    <source>
        <dbReference type="Proteomes" id="UP000256769"/>
    </source>
</evidence>
<dbReference type="InterPro" id="IPR007822">
    <property type="entry name" value="LANC-like"/>
</dbReference>
<organism evidence="2 3">
    <name type="scientific">Chryseobacterium flavum</name>
    <dbReference type="NCBI Taxonomy" id="415851"/>
    <lineage>
        <taxon>Bacteria</taxon>
        <taxon>Pseudomonadati</taxon>
        <taxon>Bacteroidota</taxon>
        <taxon>Flavobacteriia</taxon>
        <taxon>Flavobacteriales</taxon>
        <taxon>Weeksellaceae</taxon>
        <taxon>Chryseobacterium group</taxon>
        <taxon>Chryseobacterium</taxon>
    </lineage>
</organism>
<evidence type="ECO:0008006" key="4">
    <source>
        <dbReference type="Google" id="ProtNLM"/>
    </source>
</evidence>
<dbReference type="SMART" id="SM01260">
    <property type="entry name" value="LANC_like"/>
    <property type="match status" value="1"/>
</dbReference>
<dbReference type="PRINTS" id="PR01955">
    <property type="entry name" value="LANCFRANKIA"/>
</dbReference>
<sequence length="396" mass="46025">MNNVLLNDKIKEITHSLYDINYEKMPISLFEGMGGISYFFFEKINSNYASKKDKDFFIYLIELLVEKLNGEQYSFTYCDGLCGIAFILKKYQLTLNQYDYDLEDLLQDIDSILMQALEKISDHDDINTDFLHGSFGLLYYFVFFKERGSRFKALYVKNITSVINYINKAKKTDEININYGLAHGLCSVINIAKLYLENIDKYCEVSKHCLNLCCEMFTAPELNFTLPSLYPSISPIKQFHDRAARHSVHLGWCYGDQTISTTLNNVANFQNNQELNQFSLNIANHWVRRDSIGKALLNEDFYDHMMCHGVACVALYNKLWFNITKDQSFYKNYTYFINNLLSQKQDFDNVAGYKRAVINNEYEKSYGLLTGIAGVGLLLLDASNMERKSWYDLFLI</sequence>
<dbReference type="Gene3D" id="1.50.10.20">
    <property type="match status" value="1"/>
</dbReference>
<keyword evidence="1" id="KW-0479">Metal-binding</keyword>
<dbReference type="Proteomes" id="UP000256769">
    <property type="component" value="Unassembled WGS sequence"/>
</dbReference>
<accession>A0A3D9CNX7</accession>
<keyword evidence="3" id="KW-1185">Reference proteome</keyword>
<feature type="binding site" evidence="1">
    <location>
        <position position="307"/>
    </location>
    <ligand>
        <name>Zn(2+)</name>
        <dbReference type="ChEBI" id="CHEBI:29105"/>
    </ligand>
</feature>
<dbReference type="GO" id="GO:0031179">
    <property type="term" value="P:peptide modification"/>
    <property type="evidence" value="ECO:0007669"/>
    <property type="project" value="InterPro"/>
</dbReference>
<gene>
    <name evidence="2" type="ORF">DRF59_07380</name>
</gene>